<feature type="domain" description="NAD-dependent epimerase/dehydratase" evidence="3">
    <location>
        <begin position="5"/>
        <end position="260"/>
    </location>
</feature>
<dbReference type="OrthoDB" id="2735536at2759"/>
<dbReference type="PANTHER" id="PTHR10366:SF844">
    <property type="entry name" value="NADPH-DEPENDENT METHYLGLYOXAL REDUCTASE GRE2"/>
    <property type="match status" value="1"/>
</dbReference>
<dbReference type="FunFam" id="3.40.50.720:FF:000191">
    <property type="entry name" value="Methylglyoxal reductase (NADPH-dependent)"/>
    <property type="match status" value="1"/>
</dbReference>
<organism evidence="4 5">
    <name type="scientific">Metschnikowia bicuspidata var. bicuspidata NRRL YB-4993</name>
    <dbReference type="NCBI Taxonomy" id="869754"/>
    <lineage>
        <taxon>Eukaryota</taxon>
        <taxon>Fungi</taxon>
        <taxon>Dikarya</taxon>
        <taxon>Ascomycota</taxon>
        <taxon>Saccharomycotina</taxon>
        <taxon>Pichiomycetes</taxon>
        <taxon>Metschnikowiaceae</taxon>
        <taxon>Metschnikowia</taxon>
    </lineage>
</organism>
<evidence type="ECO:0000313" key="4">
    <source>
        <dbReference type="EMBL" id="OBA19169.1"/>
    </source>
</evidence>
<dbReference type="Gene3D" id="3.40.50.720">
    <property type="entry name" value="NAD(P)-binding Rossmann-like Domain"/>
    <property type="match status" value="1"/>
</dbReference>
<dbReference type="Pfam" id="PF01370">
    <property type="entry name" value="Epimerase"/>
    <property type="match status" value="1"/>
</dbReference>
<proteinExistence type="inferred from homology"/>
<evidence type="ECO:0000256" key="1">
    <source>
        <dbReference type="ARBA" id="ARBA00023002"/>
    </source>
</evidence>
<dbReference type="AlphaFoldDB" id="A0A1A0H514"/>
<dbReference type="GO" id="GO:0016616">
    <property type="term" value="F:oxidoreductase activity, acting on the CH-OH group of donors, NAD or NADP as acceptor"/>
    <property type="evidence" value="ECO:0007669"/>
    <property type="project" value="TreeGrafter"/>
</dbReference>
<dbReference type="SUPFAM" id="SSF51735">
    <property type="entry name" value="NAD(P)-binding Rossmann-fold domains"/>
    <property type="match status" value="1"/>
</dbReference>
<dbReference type="GeneID" id="30031065"/>
<evidence type="ECO:0000256" key="2">
    <source>
        <dbReference type="ARBA" id="ARBA00023445"/>
    </source>
</evidence>
<protein>
    <submittedName>
        <fullName evidence="4">NAD(P)-binding protein</fullName>
    </submittedName>
</protein>
<sequence>MSGTVLVTGASGFIAQHIVKLLISKNYNVVGTVRLDAKGEKLRKNTSGGPGTFTYTIVPDIAANGAFDNVFEAYPEISVVLHTASPCFYETTNPKNDLIIPAMEGTKNIMSTIAKTAKAGRSKIRRVVVTSSDAAIYSPDDEQNPELFFDESCWNNMSLEEAERDPVNAYYGSKAFAEKIAWEFAAQPGFPPLSTVNPVYVFGPQAYDNEVAEKLNMSNEVINALLKTGPHGSFSNDKAGFIDVRDVARAHLAAFEQEATVGKRLYMSNGQFSVQMMLDVIHEKFRSLRDRVPVGKPGTGPMDILALARTNNDATRKLLGFEFTPLSTCIEEVVQQILQYQQKQKL</sequence>
<evidence type="ECO:0000313" key="5">
    <source>
        <dbReference type="Proteomes" id="UP000092555"/>
    </source>
</evidence>
<accession>A0A1A0H514</accession>
<dbReference type="InterPro" id="IPR001509">
    <property type="entry name" value="Epimerase_deHydtase"/>
</dbReference>
<dbReference type="InterPro" id="IPR036291">
    <property type="entry name" value="NAD(P)-bd_dom_sf"/>
</dbReference>
<name>A0A1A0H514_9ASCO</name>
<dbReference type="InterPro" id="IPR050425">
    <property type="entry name" value="NAD(P)_dehydrat-like"/>
</dbReference>
<dbReference type="Proteomes" id="UP000092555">
    <property type="component" value="Unassembled WGS sequence"/>
</dbReference>
<comment type="similarity">
    <text evidence="2">Belongs to the NAD(P)-dependent epimerase/dehydratase family. Dihydroflavonol-4-reductase subfamily.</text>
</comment>
<comment type="caution">
    <text evidence="4">The sequence shown here is derived from an EMBL/GenBank/DDBJ whole genome shotgun (WGS) entry which is preliminary data.</text>
</comment>
<keyword evidence="1" id="KW-0560">Oxidoreductase</keyword>
<gene>
    <name evidence="4" type="ORF">METBIDRAFT_46850</name>
</gene>
<dbReference type="EMBL" id="LXTC01000007">
    <property type="protein sequence ID" value="OBA19169.1"/>
    <property type="molecule type" value="Genomic_DNA"/>
</dbReference>
<dbReference type="STRING" id="869754.A0A1A0H514"/>
<dbReference type="RefSeq" id="XP_018709701.1">
    <property type="nucleotide sequence ID" value="XM_018858089.1"/>
</dbReference>
<keyword evidence="5" id="KW-1185">Reference proteome</keyword>
<reference evidence="4 5" key="1">
    <citation type="submission" date="2016-05" db="EMBL/GenBank/DDBJ databases">
        <title>Comparative genomics of biotechnologically important yeasts.</title>
        <authorList>
            <consortium name="DOE Joint Genome Institute"/>
            <person name="Riley R."/>
            <person name="Haridas S."/>
            <person name="Wolfe K.H."/>
            <person name="Lopes M.R."/>
            <person name="Hittinger C.T."/>
            <person name="Goker M."/>
            <person name="Salamov A."/>
            <person name="Wisecaver J."/>
            <person name="Long T.M."/>
            <person name="Aerts A.L."/>
            <person name="Barry K."/>
            <person name="Choi C."/>
            <person name="Clum A."/>
            <person name="Coughlan A.Y."/>
            <person name="Deshpande S."/>
            <person name="Douglass A.P."/>
            <person name="Hanson S.J."/>
            <person name="Klenk H.-P."/>
            <person name="LaButti K."/>
            <person name="Lapidus A."/>
            <person name="Lindquist E."/>
            <person name="Lipzen A."/>
            <person name="Meier-kolthoff J.P."/>
            <person name="Ohm R.A."/>
            <person name="Otillar R.P."/>
            <person name="Pangilinan J."/>
            <person name="Peng Y."/>
            <person name="Rokas A."/>
            <person name="Rosa C.A."/>
            <person name="Scheuner C."/>
            <person name="Sibirny A.A."/>
            <person name="Slot J.C."/>
            <person name="Stielow J.B."/>
            <person name="Sun H."/>
            <person name="Kurtzman C.P."/>
            <person name="Blackwell M."/>
            <person name="Grigoriev I.V."/>
            <person name="Jeffries T.W."/>
        </authorList>
    </citation>
    <scope>NUCLEOTIDE SEQUENCE [LARGE SCALE GENOMIC DNA]</scope>
    <source>
        <strain evidence="4 5">NRRL YB-4993</strain>
    </source>
</reference>
<dbReference type="PANTHER" id="PTHR10366">
    <property type="entry name" value="NAD DEPENDENT EPIMERASE/DEHYDRATASE"/>
    <property type="match status" value="1"/>
</dbReference>
<evidence type="ECO:0000259" key="3">
    <source>
        <dbReference type="Pfam" id="PF01370"/>
    </source>
</evidence>